<dbReference type="PANTHER" id="PTHR42648:SF32">
    <property type="entry name" value="RIBONUCLEASE H-LIKE DOMAIN, GAG-PRE-INTEGRASE DOMAIN PROTEIN-RELATED"/>
    <property type="match status" value="1"/>
</dbReference>
<accession>A0A6L2NZL4</accession>
<evidence type="ECO:0000313" key="6">
    <source>
        <dbReference type="EMBL" id="GEU91620.1"/>
    </source>
</evidence>
<dbReference type="InterPro" id="IPR001584">
    <property type="entry name" value="Integrase_cat-core"/>
</dbReference>
<evidence type="ECO:0000259" key="5">
    <source>
        <dbReference type="PROSITE" id="PS50994"/>
    </source>
</evidence>
<feature type="coiled-coil region" evidence="3">
    <location>
        <begin position="888"/>
        <end position="929"/>
    </location>
</feature>
<dbReference type="InterPro" id="IPR036397">
    <property type="entry name" value="RNaseH_sf"/>
</dbReference>
<proteinExistence type="predicted"/>
<dbReference type="PANTHER" id="PTHR42648">
    <property type="entry name" value="TRANSPOSASE, PUTATIVE-RELATED"/>
    <property type="match status" value="1"/>
</dbReference>
<gene>
    <name evidence="6" type="ORF">Tci_063598</name>
</gene>
<evidence type="ECO:0000256" key="1">
    <source>
        <dbReference type="ARBA" id="ARBA00022723"/>
    </source>
</evidence>
<feature type="region of interest" description="Disordered" evidence="4">
    <location>
        <begin position="762"/>
        <end position="793"/>
    </location>
</feature>
<feature type="region of interest" description="Disordered" evidence="4">
    <location>
        <begin position="338"/>
        <end position="369"/>
    </location>
</feature>
<dbReference type="Gene3D" id="3.30.420.10">
    <property type="entry name" value="Ribonuclease H-like superfamily/Ribonuclease H"/>
    <property type="match status" value="1"/>
</dbReference>
<name>A0A6L2NZL4_TANCI</name>
<keyword evidence="2" id="KW-0378">Hydrolase</keyword>
<feature type="domain" description="Integrase catalytic" evidence="5">
    <location>
        <begin position="128"/>
        <end position="292"/>
    </location>
</feature>
<keyword evidence="1" id="KW-0479">Metal-binding</keyword>
<dbReference type="EMBL" id="BKCJ010010445">
    <property type="protein sequence ID" value="GEU91620.1"/>
    <property type="molecule type" value="Genomic_DNA"/>
</dbReference>
<reference evidence="6" key="1">
    <citation type="journal article" date="2019" name="Sci. Rep.">
        <title>Draft genome of Tanacetum cinerariifolium, the natural source of mosquito coil.</title>
        <authorList>
            <person name="Yamashiro T."/>
            <person name="Shiraishi A."/>
            <person name="Satake H."/>
            <person name="Nakayama K."/>
        </authorList>
    </citation>
    <scope>NUCLEOTIDE SEQUENCE</scope>
</reference>
<protein>
    <submittedName>
        <fullName evidence="6">Uncharacterized mitochondrial protein AtMg00810-like</fullName>
    </submittedName>
</protein>
<feature type="compositionally biased region" description="Low complexity" evidence="4">
    <location>
        <begin position="342"/>
        <end position="353"/>
    </location>
</feature>
<dbReference type="InterPro" id="IPR012337">
    <property type="entry name" value="RNaseH-like_sf"/>
</dbReference>
<dbReference type="InterPro" id="IPR013103">
    <property type="entry name" value="RVT_2"/>
</dbReference>
<dbReference type="GO" id="GO:0046872">
    <property type="term" value="F:metal ion binding"/>
    <property type="evidence" value="ECO:0007669"/>
    <property type="project" value="UniProtKB-KW"/>
</dbReference>
<dbReference type="GO" id="GO:0016787">
    <property type="term" value="F:hydrolase activity"/>
    <property type="evidence" value="ECO:0007669"/>
    <property type="project" value="UniProtKB-KW"/>
</dbReference>
<dbReference type="SUPFAM" id="SSF53098">
    <property type="entry name" value="Ribonuclease H-like"/>
    <property type="match status" value="1"/>
</dbReference>
<evidence type="ECO:0000256" key="3">
    <source>
        <dbReference type="SAM" id="Coils"/>
    </source>
</evidence>
<dbReference type="CDD" id="cd09272">
    <property type="entry name" value="RNase_HI_RT_Ty1"/>
    <property type="match status" value="1"/>
</dbReference>
<dbReference type="InterPro" id="IPR039537">
    <property type="entry name" value="Retrotran_Ty1/copia-like"/>
</dbReference>
<feature type="compositionally biased region" description="Basic and acidic residues" evidence="4">
    <location>
        <begin position="354"/>
        <end position="366"/>
    </location>
</feature>
<organism evidence="6">
    <name type="scientific">Tanacetum cinerariifolium</name>
    <name type="common">Dalmatian daisy</name>
    <name type="synonym">Chrysanthemum cinerariifolium</name>
    <dbReference type="NCBI Taxonomy" id="118510"/>
    <lineage>
        <taxon>Eukaryota</taxon>
        <taxon>Viridiplantae</taxon>
        <taxon>Streptophyta</taxon>
        <taxon>Embryophyta</taxon>
        <taxon>Tracheophyta</taxon>
        <taxon>Spermatophyta</taxon>
        <taxon>Magnoliopsida</taxon>
        <taxon>eudicotyledons</taxon>
        <taxon>Gunneridae</taxon>
        <taxon>Pentapetalae</taxon>
        <taxon>asterids</taxon>
        <taxon>campanulids</taxon>
        <taxon>Asterales</taxon>
        <taxon>Asteraceae</taxon>
        <taxon>Asteroideae</taxon>
        <taxon>Anthemideae</taxon>
        <taxon>Anthemidinae</taxon>
        <taxon>Tanacetum</taxon>
    </lineage>
</organism>
<dbReference type="AlphaFoldDB" id="A0A6L2NZL4"/>
<dbReference type="PROSITE" id="PS50994">
    <property type="entry name" value="INTEGRASE"/>
    <property type="match status" value="1"/>
</dbReference>
<dbReference type="Pfam" id="PF07727">
    <property type="entry name" value="RVT_2"/>
    <property type="match status" value="1"/>
</dbReference>
<feature type="compositionally biased region" description="Basic and acidic residues" evidence="4">
    <location>
        <begin position="762"/>
        <end position="776"/>
    </location>
</feature>
<sequence length="966" mass="110595">MPWSILFPIDLSFTPDNSMPPGIKDDNYDSERDILILEELLSNDSLSLPENKSFHFDIPSSHRPLAKPPDDDEIEPNLGILTVKMVGDISEHYVPMPRLLPTQPTLVSNQEKSPFLLSHRGLKAFHLSSENPMMIYGGNIPILDTSSATPTGQEIERSASSRVIHVFFLATKDEASPILKTFITGLENQLSLKVNVIRSDNGTEFKTNDLNQFYRMKGIKRKFSVPRTPQQNGIAERKNKTLIEAARTMLADSLLPIPFWVEVANTTCYVQNRVLMTKPHHKTPYELLHGRTPSIGFMRPFGCPVTILNTLDSLGKFDGKVDEVFLVRYSELEFDEKKPESEVNVSPSSSAQSKKQDDKTKREAKGKISPIPTTRVHKDHHVTQIIGDLSSATQTRSMTRVAKDQGRLSQMFNDDFHNCMFACFLSQKEPKREEGIDYKEVFAPVARIEAIRLFLAYASFMGFMVYQMDVKSAFLYGTIEEEVYVCQPLGFEDPDHPDKAYKVVKALYGLHQAPRAWSMIGSLMYLTSSRPEIMFAVCACAHVQMTPKASHLHAVKRTFRYLKGKPHLGLWYLKDSPFDLVAYSDSDYVGASLDRKSTTRGCQFLGCRLISWQCKKQIVVATSSTDAEYVAVASCCAQVLWIHNQLLDYGVGKGFSGVETPLFEGMLVAQEVAKKGMLKYMVKRLMQVMLMKEMLVLLMMKFLLLLKNHPFHLLHHLLYHQNHLMISLLLPKRVEHLKLDKIAQSLEITKLKRRVKKLERRNKDDKEVADEVKDVQDDIDESTQDQGRKSESQAEVYKIDLEHANKVLSMQEDESELDEVQKAKEDPVVKKYQALKRKPHTKAQARKNMMLYLKNIAGFKMDYFKEMSYDDIRPIFETKFNTNVAFLLKTKEQIKEEESRALKRLNRTLVEKAAKRKKLDEEVKELKRHLQIVPNEDDDVYTEATLLAHKVPVVDYEIIKQNNKPY</sequence>
<evidence type="ECO:0000256" key="4">
    <source>
        <dbReference type="SAM" id="MobiDB-lite"/>
    </source>
</evidence>
<dbReference type="GO" id="GO:0015074">
    <property type="term" value="P:DNA integration"/>
    <property type="evidence" value="ECO:0007669"/>
    <property type="project" value="InterPro"/>
</dbReference>
<comment type="caution">
    <text evidence="6">The sequence shown here is derived from an EMBL/GenBank/DDBJ whole genome shotgun (WGS) entry which is preliminary data.</text>
</comment>
<evidence type="ECO:0000256" key="2">
    <source>
        <dbReference type="ARBA" id="ARBA00022801"/>
    </source>
</evidence>
<keyword evidence="3" id="KW-0175">Coiled coil</keyword>
<dbReference type="GO" id="GO:0003676">
    <property type="term" value="F:nucleic acid binding"/>
    <property type="evidence" value="ECO:0007669"/>
    <property type="project" value="InterPro"/>
</dbReference>